<reference evidence="2" key="1">
    <citation type="journal article" date="2019" name="Curr. Biol.">
        <title>Genome Sequence of Striga asiatica Provides Insight into the Evolution of Plant Parasitism.</title>
        <authorList>
            <person name="Yoshida S."/>
            <person name="Kim S."/>
            <person name="Wafula E.K."/>
            <person name="Tanskanen J."/>
            <person name="Kim Y.M."/>
            <person name="Honaas L."/>
            <person name="Yang Z."/>
            <person name="Spallek T."/>
            <person name="Conn C.E."/>
            <person name="Ichihashi Y."/>
            <person name="Cheong K."/>
            <person name="Cui S."/>
            <person name="Der J.P."/>
            <person name="Gundlach H."/>
            <person name="Jiao Y."/>
            <person name="Hori C."/>
            <person name="Ishida J.K."/>
            <person name="Kasahara H."/>
            <person name="Kiba T."/>
            <person name="Kim M.S."/>
            <person name="Koo N."/>
            <person name="Laohavisit A."/>
            <person name="Lee Y.H."/>
            <person name="Lumba S."/>
            <person name="McCourt P."/>
            <person name="Mortimer J.C."/>
            <person name="Mutuku J.M."/>
            <person name="Nomura T."/>
            <person name="Sasaki-Sekimoto Y."/>
            <person name="Seto Y."/>
            <person name="Wang Y."/>
            <person name="Wakatake T."/>
            <person name="Sakakibara H."/>
            <person name="Demura T."/>
            <person name="Yamaguchi S."/>
            <person name="Yoneyama K."/>
            <person name="Manabe R.I."/>
            <person name="Nelson D.C."/>
            <person name="Schulman A.H."/>
            <person name="Timko M.P."/>
            <person name="dePamphilis C.W."/>
            <person name="Choi D."/>
            <person name="Shirasu K."/>
        </authorList>
    </citation>
    <scope>NUCLEOTIDE SEQUENCE [LARGE SCALE GENOMIC DNA]</scope>
    <source>
        <strain evidence="2">cv. UVA1</strain>
    </source>
</reference>
<name>A0A5A7QFB9_STRAF</name>
<evidence type="ECO:0000313" key="1">
    <source>
        <dbReference type="EMBL" id="GER43646.1"/>
    </source>
</evidence>
<proteinExistence type="predicted"/>
<protein>
    <submittedName>
        <fullName evidence="1">Adenylosuccinate lyase</fullName>
    </submittedName>
</protein>
<dbReference type="EMBL" id="BKCP01006726">
    <property type="protein sequence ID" value="GER43646.1"/>
    <property type="molecule type" value="Genomic_DNA"/>
</dbReference>
<organism evidence="1 2">
    <name type="scientific">Striga asiatica</name>
    <name type="common">Asiatic witchweed</name>
    <name type="synonym">Buchnera asiatica</name>
    <dbReference type="NCBI Taxonomy" id="4170"/>
    <lineage>
        <taxon>Eukaryota</taxon>
        <taxon>Viridiplantae</taxon>
        <taxon>Streptophyta</taxon>
        <taxon>Embryophyta</taxon>
        <taxon>Tracheophyta</taxon>
        <taxon>Spermatophyta</taxon>
        <taxon>Magnoliopsida</taxon>
        <taxon>eudicotyledons</taxon>
        <taxon>Gunneridae</taxon>
        <taxon>Pentapetalae</taxon>
        <taxon>asterids</taxon>
        <taxon>lamiids</taxon>
        <taxon>Lamiales</taxon>
        <taxon>Orobanchaceae</taxon>
        <taxon>Buchnereae</taxon>
        <taxon>Striga</taxon>
    </lineage>
</organism>
<evidence type="ECO:0000313" key="2">
    <source>
        <dbReference type="Proteomes" id="UP000325081"/>
    </source>
</evidence>
<accession>A0A5A7QFB9</accession>
<keyword evidence="1" id="KW-0456">Lyase</keyword>
<gene>
    <name evidence="1" type="ORF">STAS_20514</name>
</gene>
<keyword evidence="2" id="KW-1185">Reference proteome</keyword>
<comment type="caution">
    <text evidence="1">The sequence shown here is derived from an EMBL/GenBank/DDBJ whole genome shotgun (WGS) entry which is preliminary data.</text>
</comment>
<dbReference type="AlphaFoldDB" id="A0A5A7QFB9"/>
<dbReference type="Proteomes" id="UP000325081">
    <property type="component" value="Unassembled WGS sequence"/>
</dbReference>
<sequence length="120" mass="13450">MSRLRLLGPQGRALLVNRGCRKSQIDGAGHTVGKKVSGWRGVVERNRRLRRIDGTLRLDDRDGATRANGDWDAPTGWVLSNEGLGLNSDWEVWCLGNGALRDLGNYHYLAERGRRAIWRG</sequence>
<dbReference type="GO" id="GO:0016829">
    <property type="term" value="F:lyase activity"/>
    <property type="evidence" value="ECO:0007669"/>
    <property type="project" value="UniProtKB-KW"/>
</dbReference>